<evidence type="ECO:0000313" key="2">
    <source>
        <dbReference type="Proteomes" id="UP001497700"/>
    </source>
</evidence>
<proteinExistence type="predicted"/>
<keyword evidence="2" id="KW-1185">Reference proteome</keyword>
<reference evidence="1 2" key="1">
    <citation type="journal article" date="2022" name="New Phytol.">
        <title>Ecological generalism drives hyperdiversity of secondary metabolite gene clusters in xylarialean endophytes.</title>
        <authorList>
            <person name="Franco M.E.E."/>
            <person name="Wisecaver J.H."/>
            <person name="Arnold A.E."/>
            <person name="Ju Y.M."/>
            <person name="Slot J.C."/>
            <person name="Ahrendt S."/>
            <person name="Moore L.P."/>
            <person name="Eastman K.E."/>
            <person name="Scott K."/>
            <person name="Konkel Z."/>
            <person name="Mondo S.J."/>
            <person name="Kuo A."/>
            <person name="Hayes R.D."/>
            <person name="Haridas S."/>
            <person name="Andreopoulos B."/>
            <person name="Riley R."/>
            <person name="LaButti K."/>
            <person name="Pangilinan J."/>
            <person name="Lipzen A."/>
            <person name="Amirebrahimi M."/>
            <person name="Yan J."/>
            <person name="Adam C."/>
            <person name="Keymanesh K."/>
            <person name="Ng V."/>
            <person name="Louie K."/>
            <person name="Northen T."/>
            <person name="Drula E."/>
            <person name="Henrissat B."/>
            <person name="Hsieh H.M."/>
            <person name="Youens-Clark K."/>
            <person name="Lutzoni F."/>
            <person name="Miadlikowska J."/>
            <person name="Eastwood D.C."/>
            <person name="Hamelin R.C."/>
            <person name="Grigoriev I.V."/>
            <person name="U'Ren J.M."/>
        </authorList>
    </citation>
    <scope>NUCLEOTIDE SEQUENCE [LARGE SCALE GENOMIC DNA]</scope>
    <source>
        <strain evidence="1 2">CBS 119005</strain>
    </source>
</reference>
<accession>A0ACB9YIY3</accession>
<gene>
    <name evidence="1" type="ORF">F4820DRAFT_173434</name>
</gene>
<dbReference type="Proteomes" id="UP001497700">
    <property type="component" value="Unassembled WGS sequence"/>
</dbReference>
<protein>
    <submittedName>
        <fullName evidence="1">TRAUB-domain-containing protein</fullName>
    </submittedName>
</protein>
<sequence>MAATKSRARQFAELTDQPVKDFDPEAEAPENDASDSEESIDENAGTEHYVSVGKSKLRRKEPVALGPQYRGAAVSRAALEGESEGEGSDSEADDDDQPSNYEDAQEEIDANSGLEEFDDPEGADLEADQNDEDVEIDSDNAFNESDEEKFKDFVFRGSSQAVPKKGKRVARPTAADYMLSEGEDDDSSGVELNGEEDFDDEEISDDEEINGFIDDEAEEDDEDEDEEDIDDIDPRNAVESDSEDSDEDQEEGGSDKISQVNGTERTTLQEMMNAGQRSMTSTLSSVAQKDITKGKAVRQQRRAFDGLLNVRIRLQKSLVAVNSFGSVEDLGDQSPPYEAAEAAALKLWNTIDGFRTSIQSELSGKTGQKRKRVADTDASSRDMWKDMEAVEQRAHARRRAVLEKWSHSARNIRMVDRSSRKFTNTAEKSLTARLDEELDTSERLMRRTRTPRSCAPAQVAQKINEDANIYDDADFYQLLLKELVDQRTGDTSGGPGGPAATIRFAAVKEAKAKRHVDTKASKGRKMRFNVHDKLQNFMAPEDRRGWEQDAIDRFFGTLFGQKMVLNEDEDEDKEASDQEMGGAPIEDGGIRLFRD</sequence>
<evidence type="ECO:0000313" key="1">
    <source>
        <dbReference type="EMBL" id="KAI4859343.1"/>
    </source>
</evidence>
<name>A0ACB9YIY3_9PEZI</name>
<comment type="caution">
    <text evidence="1">The sequence shown here is derived from an EMBL/GenBank/DDBJ whole genome shotgun (WGS) entry which is preliminary data.</text>
</comment>
<organism evidence="1 2">
    <name type="scientific">Hypoxylon rubiginosum</name>
    <dbReference type="NCBI Taxonomy" id="110542"/>
    <lineage>
        <taxon>Eukaryota</taxon>
        <taxon>Fungi</taxon>
        <taxon>Dikarya</taxon>
        <taxon>Ascomycota</taxon>
        <taxon>Pezizomycotina</taxon>
        <taxon>Sordariomycetes</taxon>
        <taxon>Xylariomycetidae</taxon>
        <taxon>Xylariales</taxon>
        <taxon>Hypoxylaceae</taxon>
        <taxon>Hypoxylon</taxon>
    </lineage>
</organism>
<dbReference type="EMBL" id="MU393640">
    <property type="protein sequence ID" value="KAI4859343.1"/>
    <property type="molecule type" value="Genomic_DNA"/>
</dbReference>